<dbReference type="Proteomes" id="UP001215280">
    <property type="component" value="Unassembled WGS sequence"/>
</dbReference>
<evidence type="ECO:0000256" key="1">
    <source>
        <dbReference type="SAM" id="MobiDB-lite"/>
    </source>
</evidence>
<organism evidence="2 3">
    <name type="scientific">Mycena maculata</name>
    <dbReference type="NCBI Taxonomy" id="230809"/>
    <lineage>
        <taxon>Eukaryota</taxon>
        <taxon>Fungi</taxon>
        <taxon>Dikarya</taxon>
        <taxon>Basidiomycota</taxon>
        <taxon>Agaricomycotina</taxon>
        <taxon>Agaricomycetes</taxon>
        <taxon>Agaricomycetidae</taxon>
        <taxon>Agaricales</taxon>
        <taxon>Marasmiineae</taxon>
        <taxon>Mycenaceae</taxon>
        <taxon>Mycena</taxon>
    </lineage>
</organism>
<evidence type="ECO:0000313" key="2">
    <source>
        <dbReference type="EMBL" id="KAJ7728581.1"/>
    </source>
</evidence>
<feature type="region of interest" description="Disordered" evidence="1">
    <location>
        <begin position="268"/>
        <end position="302"/>
    </location>
</feature>
<evidence type="ECO:0000313" key="3">
    <source>
        <dbReference type="Proteomes" id="UP001215280"/>
    </source>
</evidence>
<keyword evidence="3" id="KW-1185">Reference proteome</keyword>
<gene>
    <name evidence="2" type="ORF">DFH07DRAFT_782168</name>
</gene>
<reference evidence="2" key="1">
    <citation type="submission" date="2023-03" db="EMBL/GenBank/DDBJ databases">
        <title>Massive genome expansion in bonnet fungi (Mycena s.s.) driven by repeated elements and novel gene families across ecological guilds.</title>
        <authorList>
            <consortium name="Lawrence Berkeley National Laboratory"/>
            <person name="Harder C.B."/>
            <person name="Miyauchi S."/>
            <person name="Viragh M."/>
            <person name="Kuo A."/>
            <person name="Thoen E."/>
            <person name="Andreopoulos B."/>
            <person name="Lu D."/>
            <person name="Skrede I."/>
            <person name="Drula E."/>
            <person name="Henrissat B."/>
            <person name="Morin E."/>
            <person name="Kohler A."/>
            <person name="Barry K."/>
            <person name="LaButti K."/>
            <person name="Morin E."/>
            <person name="Salamov A."/>
            <person name="Lipzen A."/>
            <person name="Mereny Z."/>
            <person name="Hegedus B."/>
            <person name="Baldrian P."/>
            <person name="Stursova M."/>
            <person name="Weitz H."/>
            <person name="Taylor A."/>
            <person name="Grigoriev I.V."/>
            <person name="Nagy L.G."/>
            <person name="Martin F."/>
            <person name="Kauserud H."/>
        </authorList>
    </citation>
    <scope>NUCLEOTIDE SEQUENCE</scope>
    <source>
        <strain evidence="2">CBHHK188m</strain>
    </source>
</reference>
<feature type="region of interest" description="Disordered" evidence="1">
    <location>
        <begin position="101"/>
        <end position="214"/>
    </location>
</feature>
<feature type="region of interest" description="Disordered" evidence="1">
    <location>
        <begin position="1"/>
        <end position="24"/>
    </location>
</feature>
<dbReference type="EMBL" id="JARJLG010000204">
    <property type="protein sequence ID" value="KAJ7728581.1"/>
    <property type="molecule type" value="Genomic_DNA"/>
</dbReference>
<accession>A0AAD7HUC3</accession>
<dbReference type="AlphaFoldDB" id="A0AAD7HUC3"/>
<feature type="compositionally biased region" description="Basic residues" evidence="1">
    <location>
        <begin position="13"/>
        <end position="22"/>
    </location>
</feature>
<name>A0AAD7HUC3_9AGAR</name>
<sequence length="302" mass="32784">MEAALATGEHPRRLSPRSRRHSTSITHRISAQLFRPLVGAGKQRASIPAKCTLPTPLAITKPGPSIRLRSYKSSSPQVQYDGRAPNFGSYQVRGYVHHRDRDQSLRASPLKRPFGWPPQARKPGGALRKPASALPRPRRSCIAVHRSTRTSSRAGGKARSSSRGSRILAPFDSGASRMRTSADRGAGPTASASRRKSIKVRKSPSRGVRDSLPAGGKDRRCLFCSSSPRVEKPPSYIYRSAGRVYSQPHQPLQTMAEDLGRLRNRYRGTQIPRGDCGTAEEGARAGLGSGSGWTTDDGRGMG</sequence>
<feature type="compositionally biased region" description="Basic residues" evidence="1">
    <location>
        <begin position="193"/>
        <end position="204"/>
    </location>
</feature>
<protein>
    <submittedName>
        <fullName evidence="2">Uncharacterized protein</fullName>
    </submittedName>
</protein>
<feature type="compositionally biased region" description="Low complexity" evidence="1">
    <location>
        <begin position="151"/>
        <end position="166"/>
    </location>
</feature>
<comment type="caution">
    <text evidence="2">The sequence shown here is derived from an EMBL/GenBank/DDBJ whole genome shotgun (WGS) entry which is preliminary data.</text>
</comment>
<proteinExistence type="predicted"/>